<accession>A0A9Q0YBN4</accession>
<evidence type="ECO:0000259" key="1">
    <source>
        <dbReference type="Pfam" id="PF25496"/>
    </source>
</evidence>
<comment type="caution">
    <text evidence="2">The sequence shown here is derived from an EMBL/GenBank/DDBJ whole genome shotgun (WGS) entry which is preliminary data.</text>
</comment>
<gene>
    <name evidence="2" type="ORF">HOLleu_41529</name>
</gene>
<sequence length="380" mass="43150">MTNLTDEKFSSLRDVLGLSKLCELDGNELSDVFKISEQAFGIKPAFLRFLERLNSNDSSAVMVFYQTGEDEKTLDLQKDDKVLSFVQETTESNILQQSECNVSCRDILFIIYHSCKTSFRQEVVSKMSNCNIAVPFLLLSPVNRDEITFLFSDLQRVRKEWVEEESFRNVIVTEHAFPTVAAMRIGEIGVSKSNVLNLIIGSLQHEANSPKFLASSEDVFPSPWSCGTVEAVWSLPTKPIEIQDFSLCTATCFLNLRGEMGTESTKLQETFLISFSSCVIIFIKISSYDEHYDSLVNDWSEKAHVILVVLSDKYNRGRVSSKILRKGDCLTVIIFERCSEMKIAREVSKQIVLSLKENKQIKTLKKEGRQICKNLSIHIE</sequence>
<feature type="domain" description="Up-regulator of cell proliferation-like" evidence="1">
    <location>
        <begin position="104"/>
        <end position="378"/>
    </location>
</feature>
<reference evidence="2" key="1">
    <citation type="submission" date="2021-10" db="EMBL/GenBank/DDBJ databases">
        <title>Tropical sea cucumber genome reveals ecological adaptation and Cuvierian tubules defense mechanism.</title>
        <authorList>
            <person name="Chen T."/>
        </authorList>
    </citation>
    <scope>NUCLEOTIDE SEQUENCE</scope>
    <source>
        <strain evidence="2">Nanhai2018</strain>
        <tissue evidence="2">Muscle</tissue>
    </source>
</reference>
<evidence type="ECO:0000313" key="2">
    <source>
        <dbReference type="EMBL" id="KAJ8019793.1"/>
    </source>
</evidence>
<name>A0A9Q0YBN4_HOLLE</name>
<dbReference type="AlphaFoldDB" id="A0A9Q0YBN4"/>
<keyword evidence="3" id="KW-1185">Reference proteome</keyword>
<dbReference type="PANTHER" id="PTHR14819:SF25">
    <property type="entry name" value="CHROMOSOME UNDETERMINED SCAFFOLD_52, WHOLE GENOME SHOTGUN SEQUENCE"/>
    <property type="match status" value="1"/>
</dbReference>
<dbReference type="InterPro" id="IPR052986">
    <property type="entry name" value="VLIG_GTPase"/>
</dbReference>
<dbReference type="Pfam" id="PF25496">
    <property type="entry name" value="URGCP"/>
    <property type="match status" value="1"/>
</dbReference>
<dbReference type="InterPro" id="IPR057365">
    <property type="entry name" value="URGCP"/>
</dbReference>
<organism evidence="2 3">
    <name type="scientific">Holothuria leucospilota</name>
    <name type="common">Black long sea cucumber</name>
    <name type="synonym">Mertensiothuria leucospilota</name>
    <dbReference type="NCBI Taxonomy" id="206669"/>
    <lineage>
        <taxon>Eukaryota</taxon>
        <taxon>Metazoa</taxon>
        <taxon>Echinodermata</taxon>
        <taxon>Eleutherozoa</taxon>
        <taxon>Echinozoa</taxon>
        <taxon>Holothuroidea</taxon>
        <taxon>Aspidochirotacea</taxon>
        <taxon>Aspidochirotida</taxon>
        <taxon>Holothuriidae</taxon>
        <taxon>Holothuria</taxon>
    </lineage>
</organism>
<protein>
    <submittedName>
        <fullName evidence="2">Interferon-induced very large GTPase 1</fullName>
    </submittedName>
</protein>
<dbReference type="EMBL" id="JAIZAY010000023">
    <property type="protein sequence ID" value="KAJ8019793.1"/>
    <property type="molecule type" value="Genomic_DNA"/>
</dbReference>
<proteinExistence type="predicted"/>
<dbReference type="Proteomes" id="UP001152320">
    <property type="component" value="Chromosome 23"/>
</dbReference>
<dbReference type="PANTHER" id="PTHR14819">
    <property type="entry name" value="GTP-BINDING"/>
    <property type="match status" value="1"/>
</dbReference>
<dbReference type="OrthoDB" id="1597724at2759"/>
<evidence type="ECO:0000313" key="3">
    <source>
        <dbReference type="Proteomes" id="UP001152320"/>
    </source>
</evidence>